<name>G4ZPC5_PHYSP</name>
<dbReference type="GeneID" id="20646706"/>
<evidence type="ECO:0000313" key="1">
    <source>
        <dbReference type="EMBL" id="EGZ15459.1"/>
    </source>
</evidence>
<dbReference type="EMBL" id="JH159155">
    <property type="protein sequence ID" value="EGZ15459.1"/>
    <property type="molecule type" value="Genomic_DNA"/>
</dbReference>
<accession>G4ZPC5</accession>
<dbReference type="InParanoid" id="G4ZPC5"/>
<proteinExistence type="predicted"/>
<protein>
    <submittedName>
        <fullName evidence="1">Uncharacterized protein</fullName>
    </submittedName>
</protein>
<reference evidence="1 2" key="1">
    <citation type="journal article" date="2006" name="Science">
        <title>Phytophthora genome sequences uncover evolutionary origins and mechanisms of pathogenesis.</title>
        <authorList>
            <person name="Tyler B.M."/>
            <person name="Tripathy S."/>
            <person name="Zhang X."/>
            <person name="Dehal P."/>
            <person name="Jiang R.H."/>
            <person name="Aerts A."/>
            <person name="Arredondo F.D."/>
            <person name="Baxter L."/>
            <person name="Bensasson D."/>
            <person name="Beynon J.L."/>
            <person name="Chapman J."/>
            <person name="Damasceno C.M."/>
            <person name="Dorrance A.E."/>
            <person name="Dou D."/>
            <person name="Dickerman A.W."/>
            <person name="Dubchak I.L."/>
            <person name="Garbelotto M."/>
            <person name="Gijzen M."/>
            <person name="Gordon S.G."/>
            <person name="Govers F."/>
            <person name="Grunwald N.J."/>
            <person name="Huang W."/>
            <person name="Ivors K.L."/>
            <person name="Jones R.W."/>
            <person name="Kamoun S."/>
            <person name="Krampis K."/>
            <person name="Lamour K.H."/>
            <person name="Lee M.K."/>
            <person name="McDonald W.H."/>
            <person name="Medina M."/>
            <person name="Meijer H.J."/>
            <person name="Nordberg E.K."/>
            <person name="Maclean D.J."/>
            <person name="Ospina-Giraldo M.D."/>
            <person name="Morris P.F."/>
            <person name="Phuntumart V."/>
            <person name="Putnam N.H."/>
            <person name="Rash S."/>
            <person name="Rose J.K."/>
            <person name="Sakihama Y."/>
            <person name="Salamov A.A."/>
            <person name="Savidor A."/>
            <person name="Scheuring C.F."/>
            <person name="Smith B.M."/>
            <person name="Sobral B.W."/>
            <person name="Terry A."/>
            <person name="Torto-Alalibo T.A."/>
            <person name="Win J."/>
            <person name="Xu Z."/>
            <person name="Zhang H."/>
            <person name="Grigoriev I.V."/>
            <person name="Rokhsar D.S."/>
            <person name="Boore J.L."/>
        </authorList>
    </citation>
    <scope>NUCLEOTIDE SEQUENCE [LARGE SCALE GENOMIC DNA]</scope>
    <source>
        <strain evidence="1 2">P6497</strain>
    </source>
</reference>
<dbReference type="KEGG" id="psoj:PHYSODRAFT_333704"/>
<keyword evidence="2" id="KW-1185">Reference proteome</keyword>
<evidence type="ECO:0000313" key="2">
    <source>
        <dbReference type="Proteomes" id="UP000002640"/>
    </source>
</evidence>
<dbReference type="Proteomes" id="UP000002640">
    <property type="component" value="Unassembled WGS sequence"/>
</dbReference>
<gene>
    <name evidence="1" type="ORF">PHYSODRAFT_333704</name>
</gene>
<sequence length="85" mass="9709">MVCVIGLCVPQSKLRPKCGSKRFAVNSHHVGIKRLSESRHHVDIKRWTEARHFAKSKSFHDGMFLQDNLAVPAGTSERRWSPEEV</sequence>
<dbReference type="AlphaFoldDB" id="G4ZPC5"/>
<organism evidence="1 2">
    <name type="scientific">Phytophthora sojae (strain P6497)</name>
    <name type="common">Soybean stem and root rot agent</name>
    <name type="synonym">Phytophthora megasperma f. sp. glycines</name>
    <dbReference type="NCBI Taxonomy" id="1094619"/>
    <lineage>
        <taxon>Eukaryota</taxon>
        <taxon>Sar</taxon>
        <taxon>Stramenopiles</taxon>
        <taxon>Oomycota</taxon>
        <taxon>Peronosporomycetes</taxon>
        <taxon>Peronosporales</taxon>
        <taxon>Peronosporaceae</taxon>
        <taxon>Phytophthora</taxon>
    </lineage>
</organism>
<dbReference type="RefSeq" id="XP_009529208.1">
    <property type="nucleotide sequence ID" value="XM_009530913.1"/>
</dbReference>